<proteinExistence type="inferred from homology"/>
<feature type="binding site" evidence="6">
    <location>
        <position position="101"/>
    </location>
    <ligand>
        <name>Zn(2+)</name>
        <dbReference type="ChEBI" id="CHEBI:29105"/>
    </ligand>
</feature>
<dbReference type="AlphaFoldDB" id="A0A061JJJ4"/>
<evidence type="ECO:0000256" key="7">
    <source>
        <dbReference type="RuleBase" id="RU003956"/>
    </source>
</evidence>
<comment type="function">
    <text evidence="7">Reversible hydration of carbon dioxide.</text>
</comment>
<feature type="binding site" evidence="6">
    <location>
        <position position="98"/>
    </location>
    <ligand>
        <name>Zn(2+)</name>
        <dbReference type="ChEBI" id="CHEBI:29105"/>
    </ligand>
</feature>
<dbReference type="PROSITE" id="PS00705">
    <property type="entry name" value="PROK_CO2_ANHYDRASE_2"/>
    <property type="match status" value="1"/>
</dbReference>
<sequence length="214" mass="24283">MSELDPLFENNARWAEAIKEEDPTFFEKLSKQQVPEYLWIGCSDARVPANEIVGLLPGDLFVHRNVANVVLHTDLNCLSVIQYAVDVLKVKHILVTGHYGCGGVRASMRDDQLGLIDGWLRSIRDLYYENRVQLAKLATEDEQVDRMCELNVIQQVANVSHTTIVQNAWHRGQPLSVHGCIYGIKDGIWKNLNVTVSGLDQLPPQYRLRPPQLR</sequence>
<dbReference type="GO" id="GO:0008270">
    <property type="term" value="F:zinc ion binding"/>
    <property type="evidence" value="ECO:0007669"/>
    <property type="project" value="UniProtKB-UniRule"/>
</dbReference>
<evidence type="ECO:0000256" key="2">
    <source>
        <dbReference type="ARBA" id="ARBA00022723"/>
    </source>
</evidence>
<comment type="catalytic activity">
    <reaction evidence="5 7">
        <text>hydrogencarbonate + H(+) = CO2 + H2O</text>
        <dbReference type="Rhea" id="RHEA:10748"/>
        <dbReference type="ChEBI" id="CHEBI:15377"/>
        <dbReference type="ChEBI" id="CHEBI:15378"/>
        <dbReference type="ChEBI" id="CHEBI:16526"/>
        <dbReference type="ChEBI" id="CHEBI:17544"/>
        <dbReference type="EC" id="4.2.1.1"/>
    </reaction>
</comment>
<evidence type="ECO:0000256" key="1">
    <source>
        <dbReference type="ARBA" id="ARBA00006217"/>
    </source>
</evidence>
<comment type="caution">
    <text evidence="8">The sequence shown here is derived from an EMBL/GenBank/DDBJ whole genome shotgun (WGS) entry which is preliminary data.</text>
</comment>
<dbReference type="HOGENOM" id="CLU_053879_3_0_6"/>
<gene>
    <name evidence="8" type="ORF">B597_020640</name>
</gene>
<dbReference type="PANTHER" id="PTHR11002:SF76">
    <property type="entry name" value="CARBONIC ANHYDRASE"/>
    <property type="match status" value="1"/>
</dbReference>
<dbReference type="NCBIfam" id="NF007756">
    <property type="entry name" value="PRK10437.1"/>
    <property type="match status" value="1"/>
</dbReference>
<dbReference type="InterPro" id="IPR015892">
    <property type="entry name" value="Carbonic_anhydrase_CS"/>
</dbReference>
<keyword evidence="3 6" id="KW-0862">Zinc</keyword>
<comment type="similarity">
    <text evidence="1 7">Belongs to the beta-class carbonic anhydrase family.</text>
</comment>
<evidence type="ECO:0000313" key="9">
    <source>
        <dbReference type="Proteomes" id="UP000026923"/>
    </source>
</evidence>
<dbReference type="CDD" id="cd00883">
    <property type="entry name" value="beta_CA_cladeA"/>
    <property type="match status" value="1"/>
</dbReference>
<dbReference type="EMBL" id="AMCZ02000042">
    <property type="protein sequence ID" value="EWC39341.1"/>
    <property type="molecule type" value="Genomic_DNA"/>
</dbReference>
<dbReference type="Pfam" id="PF00484">
    <property type="entry name" value="Pro_CA"/>
    <property type="match status" value="1"/>
</dbReference>
<feature type="binding site" evidence="6">
    <location>
        <position position="42"/>
    </location>
    <ligand>
        <name>Zn(2+)</name>
        <dbReference type="ChEBI" id="CHEBI:29105"/>
    </ligand>
</feature>
<organism evidence="8 9">
    <name type="scientific">Stutzerimonas stutzeri KOS6</name>
    <dbReference type="NCBI Taxonomy" id="1218352"/>
    <lineage>
        <taxon>Bacteria</taxon>
        <taxon>Pseudomonadati</taxon>
        <taxon>Pseudomonadota</taxon>
        <taxon>Gammaproteobacteria</taxon>
        <taxon>Pseudomonadales</taxon>
        <taxon>Pseudomonadaceae</taxon>
        <taxon>Stutzerimonas</taxon>
    </lineage>
</organism>
<name>A0A061JJJ4_STUST</name>
<evidence type="ECO:0000313" key="8">
    <source>
        <dbReference type="EMBL" id="EWC39341.1"/>
    </source>
</evidence>
<dbReference type="Gene3D" id="3.40.1050.10">
    <property type="entry name" value="Carbonic anhydrase"/>
    <property type="match status" value="1"/>
</dbReference>
<dbReference type="PANTHER" id="PTHR11002">
    <property type="entry name" value="CARBONIC ANHYDRASE"/>
    <property type="match status" value="1"/>
</dbReference>
<keyword evidence="4 7" id="KW-0456">Lyase</keyword>
<dbReference type="OrthoDB" id="9797527at2"/>
<evidence type="ECO:0000256" key="3">
    <source>
        <dbReference type="ARBA" id="ARBA00022833"/>
    </source>
</evidence>
<dbReference type="GO" id="GO:0004089">
    <property type="term" value="F:carbonate dehydratase activity"/>
    <property type="evidence" value="ECO:0007669"/>
    <property type="project" value="UniProtKB-UniRule"/>
</dbReference>
<dbReference type="RefSeq" id="WP_003294519.1">
    <property type="nucleotide sequence ID" value="NZ_KK020675.1"/>
</dbReference>
<evidence type="ECO:0000256" key="4">
    <source>
        <dbReference type="ARBA" id="ARBA00023239"/>
    </source>
</evidence>
<comment type="cofactor">
    <cofactor evidence="6">
        <name>Zn(2+)</name>
        <dbReference type="ChEBI" id="CHEBI:29105"/>
    </cofactor>
    <text evidence="6">Binds 1 zinc ion per subunit.</text>
</comment>
<dbReference type="GO" id="GO:0015976">
    <property type="term" value="P:carbon utilization"/>
    <property type="evidence" value="ECO:0007669"/>
    <property type="project" value="InterPro"/>
</dbReference>
<protein>
    <recommendedName>
        <fullName evidence="7">Carbonic anhydrase</fullName>
        <ecNumber evidence="7">4.2.1.1</ecNumber>
    </recommendedName>
    <alternativeName>
        <fullName evidence="7">Carbonate dehydratase</fullName>
    </alternativeName>
</protein>
<accession>A0A061JJJ4</accession>
<dbReference type="SUPFAM" id="SSF53056">
    <property type="entry name" value="beta-carbonic anhydrase, cab"/>
    <property type="match status" value="1"/>
</dbReference>
<evidence type="ECO:0000256" key="6">
    <source>
        <dbReference type="PIRSR" id="PIRSR601765-1"/>
    </source>
</evidence>
<reference evidence="8 9" key="1">
    <citation type="journal article" date="2013" name="Genome Announc.">
        <title>Draft Genome of the Nitrogen-Fixing Bacterium Pseudomonas stutzeri Strain KOS6 Isolated from Industrial Hydrocarbon Sludge.</title>
        <authorList>
            <person name="Grigoryeva T.V."/>
            <person name="Laikov A.V."/>
            <person name="Naumova R.P."/>
            <person name="Manolov A.I."/>
            <person name="Larin A.K."/>
            <person name="Karpova I.Y."/>
            <person name="Semashko T.A."/>
            <person name="Alexeev D.G."/>
            <person name="Kostryukova E.S."/>
            <person name="Muller R."/>
            <person name="Govorun V.M."/>
        </authorList>
    </citation>
    <scope>NUCLEOTIDE SEQUENCE [LARGE SCALE GENOMIC DNA]</scope>
    <source>
        <strain evidence="8 9">KOS6</strain>
    </source>
</reference>
<dbReference type="Proteomes" id="UP000026923">
    <property type="component" value="Unassembled WGS sequence"/>
</dbReference>
<dbReference type="eggNOG" id="COG0288">
    <property type="taxonomic scope" value="Bacteria"/>
</dbReference>
<dbReference type="SMART" id="SM00947">
    <property type="entry name" value="Pro_CA"/>
    <property type="match status" value="1"/>
</dbReference>
<dbReference type="FunFam" id="3.40.1050.10:FF:000001">
    <property type="entry name" value="Carbonic anhydrase"/>
    <property type="match status" value="1"/>
</dbReference>
<keyword evidence="2 6" id="KW-0479">Metal-binding</keyword>
<dbReference type="InterPro" id="IPR036874">
    <property type="entry name" value="Carbonic_anhydrase_sf"/>
</dbReference>
<dbReference type="EC" id="4.2.1.1" evidence="7"/>
<evidence type="ECO:0000256" key="5">
    <source>
        <dbReference type="ARBA" id="ARBA00048348"/>
    </source>
</evidence>
<feature type="binding site" evidence="6">
    <location>
        <position position="44"/>
    </location>
    <ligand>
        <name>Zn(2+)</name>
        <dbReference type="ChEBI" id="CHEBI:29105"/>
    </ligand>
</feature>
<dbReference type="InterPro" id="IPR001765">
    <property type="entry name" value="Carbonic_anhydrase"/>
</dbReference>